<evidence type="ECO:0000313" key="2">
    <source>
        <dbReference type="EMBL" id="OOQ60434.1"/>
    </source>
</evidence>
<sequence>MKEKKGKILVTGGTGLVGARLLPRLAGAGYNCRALVREGKAAPAGAAGITGDLFDPLSLAGAVKEISAVIHLAAVFRTADTELIWKSNLEGTRNLIEAVRLHAPGAKFIFASTSHVYNKDNPHPGREDDEPAPQHAYPASKVAAEKALGESGLSWSVLRFPFVYGDGDGHLEDLPKHAIAAKFHPAMRMSTIHHRDIFTAVAMALEGKLDGRIVNIADEAPLTLYEILQLAGETMPATSEPLADPWYLHADASLARSLGFKASVRTIHQAKEEGML</sequence>
<dbReference type="AlphaFoldDB" id="A0A1S9PHK8"/>
<organism evidence="2 3">
    <name type="scientific">Mucilaginibacter pedocola</name>
    <dbReference type="NCBI Taxonomy" id="1792845"/>
    <lineage>
        <taxon>Bacteria</taxon>
        <taxon>Pseudomonadati</taxon>
        <taxon>Bacteroidota</taxon>
        <taxon>Sphingobacteriia</taxon>
        <taxon>Sphingobacteriales</taxon>
        <taxon>Sphingobacteriaceae</taxon>
        <taxon>Mucilaginibacter</taxon>
    </lineage>
</organism>
<dbReference type="RefSeq" id="WP_078347720.1">
    <property type="nucleotide sequence ID" value="NZ_MBTF01000007.1"/>
</dbReference>
<feature type="domain" description="NAD-dependent epimerase/dehydratase" evidence="1">
    <location>
        <begin position="8"/>
        <end position="216"/>
    </location>
</feature>
<dbReference type="Gene3D" id="3.40.50.720">
    <property type="entry name" value="NAD(P)-binding Rossmann-like Domain"/>
    <property type="match status" value="1"/>
</dbReference>
<dbReference type="STRING" id="1792845.BC343_25825"/>
<accession>A0A1S9PHK8</accession>
<dbReference type="InterPro" id="IPR001509">
    <property type="entry name" value="Epimerase_deHydtase"/>
</dbReference>
<name>A0A1S9PHK8_9SPHI</name>
<dbReference type="PANTHER" id="PTHR48079">
    <property type="entry name" value="PROTEIN YEEZ"/>
    <property type="match status" value="1"/>
</dbReference>
<dbReference type="GO" id="GO:0005737">
    <property type="term" value="C:cytoplasm"/>
    <property type="evidence" value="ECO:0007669"/>
    <property type="project" value="TreeGrafter"/>
</dbReference>
<dbReference type="InterPro" id="IPR051783">
    <property type="entry name" value="NAD(P)-dependent_oxidoreduct"/>
</dbReference>
<evidence type="ECO:0000259" key="1">
    <source>
        <dbReference type="Pfam" id="PF01370"/>
    </source>
</evidence>
<dbReference type="PANTHER" id="PTHR48079:SF6">
    <property type="entry name" value="NAD(P)-BINDING DOMAIN-CONTAINING PROTEIN-RELATED"/>
    <property type="match status" value="1"/>
</dbReference>
<proteinExistence type="predicted"/>
<comment type="caution">
    <text evidence="2">The sequence shown here is derived from an EMBL/GenBank/DDBJ whole genome shotgun (WGS) entry which is preliminary data.</text>
</comment>
<dbReference type="SUPFAM" id="SSF51735">
    <property type="entry name" value="NAD(P)-binding Rossmann-fold domains"/>
    <property type="match status" value="1"/>
</dbReference>
<protein>
    <submittedName>
        <fullName evidence="2">Epimerase</fullName>
    </submittedName>
</protein>
<gene>
    <name evidence="2" type="ORF">BC343_25825</name>
</gene>
<dbReference type="GO" id="GO:0004029">
    <property type="term" value="F:aldehyde dehydrogenase (NAD+) activity"/>
    <property type="evidence" value="ECO:0007669"/>
    <property type="project" value="TreeGrafter"/>
</dbReference>
<evidence type="ECO:0000313" key="3">
    <source>
        <dbReference type="Proteomes" id="UP000189739"/>
    </source>
</evidence>
<dbReference type="InterPro" id="IPR036291">
    <property type="entry name" value="NAD(P)-bd_dom_sf"/>
</dbReference>
<dbReference type="Pfam" id="PF01370">
    <property type="entry name" value="Epimerase"/>
    <property type="match status" value="1"/>
</dbReference>
<dbReference type="EMBL" id="MBTF01000007">
    <property type="protein sequence ID" value="OOQ60434.1"/>
    <property type="molecule type" value="Genomic_DNA"/>
</dbReference>
<dbReference type="Proteomes" id="UP000189739">
    <property type="component" value="Unassembled WGS sequence"/>
</dbReference>
<dbReference type="OrthoDB" id="1490291at2"/>
<reference evidence="2 3" key="1">
    <citation type="submission" date="2016-07" db="EMBL/GenBank/DDBJ databases">
        <title>Genomic analysis of zinc-resistant bacterium Mucilaginibacter pedocola TBZ30.</title>
        <authorList>
            <person name="Huang J."/>
            <person name="Tang J."/>
        </authorList>
    </citation>
    <scope>NUCLEOTIDE SEQUENCE [LARGE SCALE GENOMIC DNA]</scope>
    <source>
        <strain evidence="2 3">TBZ30</strain>
    </source>
</reference>
<keyword evidence="3" id="KW-1185">Reference proteome</keyword>